<proteinExistence type="predicted"/>
<dbReference type="Proteomes" id="UP001205357">
    <property type="component" value="Unassembled WGS sequence"/>
</dbReference>
<comment type="caution">
    <text evidence="1">The sequence shown here is derived from an EMBL/GenBank/DDBJ whole genome shotgun (WGS) entry which is preliminary data.</text>
</comment>
<reference evidence="1 2" key="1">
    <citation type="submission" date="2022-04" db="EMBL/GenBank/DDBJ databases">
        <title>Proposal of a three novel species of Scandinavium, Scandinavium hiltneri, Scandinavium manionii, Scandinavium tedordense.</title>
        <authorList>
            <person name="Maddock D.W."/>
            <person name="Brady C.L."/>
            <person name="Denman S."/>
            <person name="Arnold D."/>
        </authorList>
    </citation>
    <scope>NUCLEOTIDE SEQUENCE [LARGE SCALE GENOMIC DNA]</scope>
    <source>
        <strain evidence="1 2">H11S7</strain>
    </source>
</reference>
<dbReference type="Gene3D" id="1.10.30.50">
    <property type="match status" value="1"/>
</dbReference>
<sequence length="199" mass="23946">MFAFERPACPDYLSGSWEELGLRYEAEKAENEAYKFQWTARFRYENTRQLLNEMTQGHCAFCDGGDLGAMSRETIEHFKPKSRAEFRRFAYQWENLYPCCDQCQSQKREDFDEQLLVADEIGYQFDDYFIVDYINGELQPNPLATDENQRRAQITLELYGLNIAIRLQCRKKELRRYRQRDRDEDVLDDFSYRYFLMDA</sequence>
<dbReference type="EMBL" id="JALIGE010000075">
    <property type="protein sequence ID" value="MCS2162702.1"/>
    <property type="molecule type" value="Genomic_DNA"/>
</dbReference>
<evidence type="ECO:0008006" key="3">
    <source>
        <dbReference type="Google" id="ProtNLM"/>
    </source>
</evidence>
<dbReference type="RefSeq" id="WP_258989224.1">
    <property type="nucleotide sequence ID" value="NZ_JALIGE010000075.1"/>
</dbReference>
<gene>
    <name evidence="1" type="ORF">MUU47_16550</name>
</gene>
<accession>A0ABT2E6U9</accession>
<name>A0ABT2E6U9_9ENTR</name>
<organism evidence="1 2">
    <name type="scientific">Scandinavium hiltneri</name>
    <dbReference type="NCBI Taxonomy" id="2926519"/>
    <lineage>
        <taxon>Bacteria</taxon>
        <taxon>Pseudomonadati</taxon>
        <taxon>Pseudomonadota</taxon>
        <taxon>Gammaproteobacteria</taxon>
        <taxon>Enterobacterales</taxon>
        <taxon>Enterobacteriaceae</taxon>
        <taxon>Scandinavium</taxon>
    </lineage>
</organism>
<evidence type="ECO:0000313" key="2">
    <source>
        <dbReference type="Proteomes" id="UP001205357"/>
    </source>
</evidence>
<evidence type="ECO:0000313" key="1">
    <source>
        <dbReference type="EMBL" id="MCS2162702.1"/>
    </source>
</evidence>
<protein>
    <recommendedName>
        <fullName evidence="3">HNH endonuclease</fullName>
    </recommendedName>
</protein>
<keyword evidence="2" id="KW-1185">Reference proteome</keyword>